<dbReference type="EMBL" id="CAEZWD010000032">
    <property type="protein sequence ID" value="CAB4646234.1"/>
    <property type="molecule type" value="Genomic_DNA"/>
</dbReference>
<protein>
    <submittedName>
        <fullName evidence="2">Unannotated protein</fullName>
    </submittedName>
</protein>
<accession>A0A6J6LFF7</accession>
<proteinExistence type="predicted"/>
<organism evidence="2">
    <name type="scientific">freshwater metagenome</name>
    <dbReference type="NCBI Taxonomy" id="449393"/>
    <lineage>
        <taxon>unclassified sequences</taxon>
        <taxon>metagenomes</taxon>
        <taxon>ecological metagenomes</taxon>
    </lineage>
</organism>
<dbReference type="Pfam" id="PF18963">
    <property type="entry name" value="DUF5703"/>
    <property type="match status" value="1"/>
</dbReference>
<dbReference type="InterPro" id="IPR043758">
    <property type="entry name" value="DUF5703"/>
</dbReference>
<evidence type="ECO:0000313" key="1">
    <source>
        <dbReference type="EMBL" id="CAB4646234.1"/>
    </source>
</evidence>
<dbReference type="EMBL" id="CAEZWI010000163">
    <property type="protein sequence ID" value="CAB4660361.1"/>
    <property type="molecule type" value="Genomic_DNA"/>
</dbReference>
<sequence length="62" mass="7676">MSAVWEFREVNFHRGTKRSEVKSYLTAMAEVERWELERVRVYQDGSRYVRLRRKIYHLQRTA</sequence>
<name>A0A6J6LFF7_9ZZZZ</name>
<reference evidence="2" key="1">
    <citation type="submission" date="2020-05" db="EMBL/GenBank/DDBJ databases">
        <authorList>
            <person name="Chiriac C."/>
            <person name="Salcher M."/>
            <person name="Ghai R."/>
            <person name="Kavagutti S V."/>
        </authorList>
    </citation>
    <scope>NUCLEOTIDE SEQUENCE</scope>
</reference>
<gene>
    <name evidence="1" type="ORF">UFOPK2171_00403</name>
    <name evidence="2" type="ORF">UFOPK2237_01045</name>
</gene>
<evidence type="ECO:0000313" key="2">
    <source>
        <dbReference type="EMBL" id="CAB4660361.1"/>
    </source>
</evidence>
<dbReference type="AlphaFoldDB" id="A0A6J6LFF7"/>